<feature type="domain" description="F-box" evidence="1">
    <location>
        <begin position="1"/>
        <end position="45"/>
    </location>
</feature>
<dbReference type="CDD" id="cd09917">
    <property type="entry name" value="F-box_SF"/>
    <property type="match status" value="1"/>
</dbReference>
<dbReference type="PROSITE" id="PS50181">
    <property type="entry name" value="FBOX"/>
    <property type="match status" value="1"/>
</dbReference>
<dbReference type="OrthoDB" id="3690497at2759"/>
<evidence type="ECO:0000313" key="3">
    <source>
        <dbReference type="Proteomes" id="UP000002668"/>
    </source>
</evidence>
<dbReference type="InterPro" id="IPR036047">
    <property type="entry name" value="F-box-like_dom_sf"/>
</dbReference>
<dbReference type="EMBL" id="FP929135">
    <property type="protein sequence ID" value="CBX99145.1"/>
    <property type="molecule type" value="Genomic_DNA"/>
</dbReference>
<dbReference type="HOGENOM" id="CLU_771772_0_0_1"/>
<protein>
    <recommendedName>
        <fullName evidence="1">F-box domain-containing protein</fullName>
    </recommendedName>
</protein>
<accession>E5A6A0</accession>
<keyword evidence="3" id="KW-1185">Reference proteome</keyword>
<dbReference type="VEuPathDB" id="FungiDB:LEMA_P083840.1"/>
<reference evidence="3" key="1">
    <citation type="journal article" date="2011" name="Nat. Commun.">
        <title>Effector diversification within compartments of the Leptosphaeria maculans genome affected by Repeat-Induced Point mutations.</title>
        <authorList>
            <person name="Rouxel T."/>
            <person name="Grandaubert J."/>
            <person name="Hane J.K."/>
            <person name="Hoede C."/>
            <person name="van de Wouw A.P."/>
            <person name="Couloux A."/>
            <person name="Dominguez V."/>
            <person name="Anthouard V."/>
            <person name="Bally P."/>
            <person name="Bourras S."/>
            <person name="Cozijnsen A.J."/>
            <person name="Ciuffetti L.M."/>
            <person name="Degrave A."/>
            <person name="Dilmaghani A."/>
            <person name="Duret L."/>
            <person name="Fudal I."/>
            <person name="Goodwin S.B."/>
            <person name="Gout L."/>
            <person name="Glaser N."/>
            <person name="Linglin J."/>
            <person name="Kema G.H.J."/>
            <person name="Lapalu N."/>
            <person name="Lawrence C.B."/>
            <person name="May K."/>
            <person name="Meyer M."/>
            <person name="Ollivier B."/>
            <person name="Poulain J."/>
            <person name="Schoch C.L."/>
            <person name="Simon A."/>
            <person name="Spatafora J.W."/>
            <person name="Stachowiak A."/>
            <person name="Turgeon B.G."/>
            <person name="Tyler B.M."/>
            <person name="Vincent D."/>
            <person name="Weissenbach J."/>
            <person name="Amselem J."/>
            <person name="Quesneville H."/>
            <person name="Oliver R.P."/>
            <person name="Wincker P."/>
            <person name="Balesdent M.-H."/>
            <person name="Howlett B.J."/>
        </authorList>
    </citation>
    <scope>NUCLEOTIDE SEQUENCE [LARGE SCALE GENOMIC DNA]</scope>
    <source>
        <strain evidence="3">JN3 / isolate v23.1.3 / race Av1-4-5-6-7-8</strain>
    </source>
</reference>
<dbReference type="Proteomes" id="UP000002668">
    <property type="component" value="Genome"/>
</dbReference>
<dbReference type="OMA" id="CADGIEN"/>
<organism evidence="2 3">
    <name type="scientific">Leptosphaeria maculans (strain JN3 / isolate v23.1.3 / race Av1-4-5-6-7-8)</name>
    <name type="common">Blackleg fungus</name>
    <name type="synonym">Phoma lingam</name>
    <dbReference type="NCBI Taxonomy" id="985895"/>
    <lineage>
        <taxon>Eukaryota</taxon>
        <taxon>Fungi</taxon>
        <taxon>Dikarya</taxon>
        <taxon>Ascomycota</taxon>
        <taxon>Pezizomycotina</taxon>
        <taxon>Dothideomycetes</taxon>
        <taxon>Pleosporomycetidae</taxon>
        <taxon>Pleosporales</taxon>
        <taxon>Pleosporineae</taxon>
        <taxon>Leptosphaeriaceae</taxon>
        <taxon>Plenodomus</taxon>
        <taxon>Plenodomus lingam/Leptosphaeria maculans species complex</taxon>
    </lineage>
</organism>
<dbReference type="AlphaFoldDB" id="E5A6A0"/>
<sequence length="359" mass="41768">MDELPDELLLIILIYVPKTPSTLARLSLVNRQVNRIATPFFYEQFSSGDAFSCNRYLETISAHPTLGRQVRRLNWRGLTNWEEDEADELFTKVIAHQPNLRQVSWNNMRSIKNLASERHDYPNRAQNDPVVEERCGIKPFREGWLGHNGFSTSTIFRNLRSARLAMRHLRLSDIVWLMRIPTLRKLWLDAVTRYESEDNVPRSLEPLISNINDLDIRLHNRKLPSTEDIVSIVTACRCLTRLSLNVRIDISTMSEADGKLQKLKMAIEMHSTTLRSLFLNLEYSPSPIDQRFLPNMEMVQILSINPRSVPWLLLNTIHKLPRTIRTIRILPDQSRLLRVLLTWPTESQLPMNTALLEKC</sequence>
<dbReference type="InParanoid" id="E5A6A0"/>
<dbReference type="SUPFAM" id="SSF52047">
    <property type="entry name" value="RNI-like"/>
    <property type="match status" value="1"/>
</dbReference>
<evidence type="ECO:0000259" key="1">
    <source>
        <dbReference type="PROSITE" id="PS50181"/>
    </source>
</evidence>
<dbReference type="STRING" id="985895.E5A6A0"/>
<evidence type="ECO:0000313" key="2">
    <source>
        <dbReference type="EMBL" id="CBX99145.1"/>
    </source>
</evidence>
<gene>
    <name evidence="2" type="ORF">LEMA_P083840.1</name>
</gene>
<dbReference type="InterPro" id="IPR001810">
    <property type="entry name" value="F-box_dom"/>
</dbReference>
<proteinExistence type="predicted"/>
<dbReference type="SUPFAM" id="SSF81383">
    <property type="entry name" value="F-box domain"/>
    <property type="match status" value="1"/>
</dbReference>
<name>E5A6A0_LEPMJ</name>
<dbReference type="Pfam" id="PF12937">
    <property type="entry name" value="F-box-like"/>
    <property type="match status" value="1"/>
</dbReference>